<proteinExistence type="predicted"/>
<dbReference type="OrthoDB" id="129082at2"/>
<feature type="transmembrane region" description="Helical" evidence="1">
    <location>
        <begin position="67"/>
        <end position="86"/>
    </location>
</feature>
<comment type="caution">
    <text evidence="3">The sequence shown here is derived from an EMBL/GenBank/DDBJ whole genome shotgun (WGS) entry which is preliminary data.</text>
</comment>
<accession>A0A317FKI8</accession>
<organism evidence="3 4">
    <name type="scientific">Falsiroseomonas bella</name>
    <dbReference type="NCBI Taxonomy" id="2184016"/>
    <lineage>
        <taxon>Bacteria</taxon>
        <taxon>Pseudomonadati</taxon>
        <taxon>Pseudomonadota</taxon>
        <taxon>Alphaproteobacteria</taxon>
        <taxon>Acetobacterales</taxon>
        <taxon>Roseomonadaceae</taxon>
        <taxon>Falsiroseomonas</taxon>
    </lineage>
</organism>
<keyword evidence="1" id="KW-1133">Transmembrane helix</keyword>
<keyword evidence="1" id="KW-0472">Membrane</keyword>
<feature type="domain" description="SPW repeat-containing integral membrane" evidence="2">
    <location>
        <begin position="9"/>
        <end position="108"/>
    </location>
</feature>
<evidence type="ECO:0000313" key="3">
    <source>
        <dbReference type="EMBL" id="PWS38469.1"/>
    </source>
</evidence>
<gene>
    <name evidence="3" type="ORF">DFH01_04085</name>
</gene>
<dbReference type="AlphaFoldDB" id="A0A317FKI8"/>
<dbReference type="Proteomes" id="UP000245765">
    <property type="component" value="Unassembled WGS sequence"/>
</dbReference>
<dbReference type="EMBL" id="QGNA01000001">
    <property type="protein sequence ID" value="PWS38469.1"/>
    <property type="molecule type" value="Genomic_DNA"/>
</dbReference>
<dbReference type="InterPro" id="IPR005530">
    <property type="entry name" value="SPW"/>
</dbReference>
<evidence type="ECO:0000313" key="4">
    <source>
        <dbReference type="Proteomes" id="UP000245765"/>
    </source>
</evidence>
<feature type="transmembrane region" description="Helical" evidence="1">
    <location>
        <begin position="36"/>
        <end position="55"/>
    </location>
</feature>
<name>A0A317FKI8_9PROT</name>
<feature type="transmembrane region" description="Helical" evidence="1">
    <location>
        <begin position="12"/>
        <end position="30"/>
    </location>
</feature>
<dbReference type="Pfam" id="PF03779">
    <property type="entry name" value="SPW"/>
    <property type="match status" value="1"/>
</dbReference>
<protein>
    <recommendedName>
        <fullName evidence="2">SPW repeat-containing integral membrane domain-containing protein</fullName>
    </recommendedName>
</protein>
<feature type="transmembrane region" description="Helical" evidence="1">
    <location>
        <begin position="92"/>
        <end position="109"/>
    </location>
</feature>
<reference evidence="4" key="1">
    <citation type="submission" date="2018-05" db="EMBL/GenBank/DDBJ databases">
        <authorList>
            <person name="Du Z."/>
            <person name="Wang X."/>
        </authorList>
    </citation>
    <scope>NUCLEOTIDE SEQUENCE [LARGE SCALE GENOMIC DNA]</scope>
    <source>
        <strain evidence="4">CQN31</strain>
    </source>
</reference>
<keyword evidence="1" id="KW-0812">Transmembrane</keyword>
<keyword evidence="4" id="KW-1185">Reference proteome</keyword>
<dbReference type="RefSeq" id="WP_109869090.1">
    <property type="nucleotide sequence ID" value="NZ_QGNA01000001.1"/>
</dbReference>
<sequence>MRFISTRAHGALDYLTAALLILLPYILGFADGGAAQWVPQALGVALILYALFTDYEYAAMRIIPMRVHLFLDIASGLLLAISPWLFGFAEWVFWPHLIVGLFEIGAALFTRTVPSTVAHGVADKYHEF</sequence>
<evidence type="ECO:0000259" key="2">
    <source>
        <dbReference type="Pfam" id="PF03779"/>
    </source>
</evidence>
<evidence type="ECO:0000256" key="1">
    <source>
        <dbReference type="SAM" id="Phobius"/>
    </source>
</evidence>